<accession>A0A9Q1ARM0</accession>
<dbReference type="FunFam" id="1.20.1560.10:FF:000001">
    <property type="entry name" value="ATP-binding cassette subfamily C member 1"/>
    <property type="match status" value="1"/>
</dbReference>
<organism evidence="22 23">
    <name type="scientific">Phrynocephalus forsythii</name>
    <dbReference type="NCBI Taxonomy" id="171643"/>
    <lineage>
        <taxon>Eukaryota</taxon>
        <taxon>Metazoa</taxon>
        <taxon>Chordata</taxon>
        <taxon>Craniata</taxon>
        <taxon>Vertebrata</taxon>
        <taxon>Euteleostomi</taxon>
        <taxon>Lepidosauria</taxon>
        <taxon>Squamata</taxon>
        <taxon>Bifurcata</taxon>
        <taxon>Unidentata</taxon>
        <taxon>Episquamata</taxon>
        <taxon>Toxicofera</taxon>
        <taxon>Iguania</taxon>
        <taxon>Acrodonta</taxon>
        <taxon>Agamidae</taxon>
        <taxon>Agaminae</taxon>
        <taxon>Phrynocephalus</taxon>
    </lineage>
</organism>
<dbReference type="PROSITE" id="PS50929">
    <property type="entry name" value="ABC_TM1F"/>
    <property type="match status" value="2"/>
</dbReference>
<evidence type="ECO:0000256" key="11">
    <source>
        <dbReference type="ARBA" id="ARBA00023136"/>
    </source>
</evidence>
<dbReference type="EMBL" id="JAPFRF010000021">
    <property type="protein sequence ID" value="KAJ7305801.1"/>
    <property type="molecule type" value="Genomic_DNA"/>
</dbReference>
<keyword evidence="3" id="KW-0813">Transport</keyword>
<feature type="transmembrane region" description="Helical" evidence="19">
    <location>
        <begin position="512"/>
        <end position="530"/>
    </location>
</feature>
<protein>
    <recommendedName>
        <fullName evidence="17">ATP-binding cassette sub-family C member 6</fullName>
        <ecNumber evidence="13">7.6.2.3</ecNumber>
    </recommendedName>
    <alternativeName>
        <fullName evidence="18">Multidrug resistance-associated protein 6</fullName>
    </alternativeName>
</protein>
<evidence type="ECO:0000256" key="10">
    <source>
        <dbReference type="ARBA" id="ARBA00022989"/>
    </source>
</evidence>
<dbReference type="PANTHER" id="PTHR24223:SF339">
    <property type="entry name" value="ATP-BINDING CASSETTE SUB-FAMILY C MEMBER 6"/>
    <property type="match status" value="1"/>
</dbReference>
<dbReference type="PANTHER" id="PTHR24223">
    <property type="entry name" value="ATP-BINDING CASSETTE SUB-FAMILY C"/>
    <property type="match status" value="1"/>
</dbReference>
<dbReference type="InterPro" id="IPR017871">
    <property type="entry name" value="ABC_transporter-like_CS"/>
</dbReference>
<feature type="transmembrane region" description="Helical" evidence="19">
    <location>
        <begin position="190"/>
        <end position="209"/>
    </location>
</feature>
<feature type="transmembrane region" description="Helical" evidence="19">
    <location>
        <begin position="1165"/>
        <end position="1187"/>
    </location>
</feature>
<feature type="transmembrane region" description="Helical" evidence="19">
    <location>
        <begin position="983"/>
        <end position="1011"/>
    </location>
</feature>
<dbReference type="Proteomes" id="UP001142489">
    <property type="component" value="Unassembled WGS sequence"/>
</dbReference>
<feature type="transmembrane region" description="Helical" evidence="19">
    <location>
        <begin position="484"/>
        <end position="506"/>
    </location>
</feature>
<evidence type="ECO:0000259" key="21">
    <source>
        <dbReference type="PROSITE" id="PS50929"/>
    </source>
</evidence>
<dbReference type="FunFam" id="1.20.1560.10:FF:000032">
    <property type="entry name" value="ATP-binding cassette sub-family C member 6"/>
    <property type="match status" value="1"/>
</dbReference>
<dbReference type="InterPro" id="IPR056227">
    <property type="entry name" value="TMD0_ABC"/>
</dbReference>
<evidence type="ECO:0000256" key="15">
    <source>
        <dbReference type="ARBA" id="ARBA00047523"/>
    </source>
</evidence>
<dbReference type="InterPro" id="IPR036640">
    <property type="entry name" value="ABC1_TM_sf"/>
</dbReference>
<feature type="transmembrane region" description="Helical" evidence="19">
    <location>
        <begin position="941"/>
        <end position="963"/>
    </location>
</feature>
<dbReference type="InterPro" id="IPR003593">
    <property type="entry name" value="AAA+_ATPase"/>
</dbReference>
<comment type="subcellular location">
    <subcellularLocation>
        <location evidence="14">Basal cell membrane</location>
        <topology evidence="14">Multi-pass membrane protein</topology>
    </subcellularLocation>
    <subcellularLocation>
        <location evidence="1">Basolateral cell membrane</location>
        <topology evidence="1">Multi-pass membrane protein</topology>
    </subcellularLocation>
</comment>
<feature type="transmembrane region" description="Helical" evidence="19">
    <location>
        <begin position="229"/>
        <end position="246"/>
    </location>
</feature>
<comment type="caution">
    <text evidence="22">The sequence shown here is derived from an EMBL/GenBank/DDBJ whole genome shotgun (WGS) entry which is preliminary data.</text>
</comment>
<feature type="transmembrane region" description="Helical" evidence="19">
    <location>
        <begin position="160"/>
        <end position="178"/>
    </location>
</feature>
<feature type="domain" description="ABC transporter" evidence="20">
    <location>
        <begin position="671"/>
        <end position="895"/>
    </location>
</feature>
<evidence type="ECO:0000256" key="18">
    <source>
        <dbReference type="ARBA" id="ARBA00082794"/>
    </source>
</evidence>
<dbReference type="InterPro" id="IPR027417">
    <property type="entry name" value="P-loop_NTPase"/>
</dbReference>
<dbReference type="Gene3D" id="3.40.50.300">
    <property type="entry name" value="P-loop containing nucleotide triphosphate hydrolases"/>
    <property type="match status" value="2"/>
</dbReference>
<keyword evidence="12" id="KW-0325">Glycoprotein</keyword>
<dbReference type="CDD" id="cd18603">
    <property type="entry name" value="ABC_6TM_MRP1_2_3_6_D2_like"/>
    <property type="match status" value="1"/>
</dbReference>
<dbReference type="OrthoDB" id="6500128at2759"/>
<feature type="domain" description="ABC transmembrane type-1" evidence="21">
    <location>
        <begin position="373"/>
        <end position="655"/>
    </location>
</feature>
<gene>
    <name evidence="22" type="ORF">JRQ81_010167</name>
</gene>
<dbReference type="InterPro" id="IPR050173">
    <property type="entry name" value="ABC_transporter_C-like"/>
</dbReference>
<evidence type="ECO:0000256" key="14">
    <source>
        <dbReference type="ARBA" id="ARBA00034696"/>
    </source>
</evidence>
<evidence type="ECO:0000256" key="19">
    <source>
        <dbReference type="SAM" id="Phobius"/>
    </source>
</evidence>
<dbReference type="FunFam" id="3.40.50.300:FF:000450">
    <property type="entry name" value="ABC transporter C family member 2"/>
    <property type="match status" value="1"/>
</dbReference>
<proteinExistence type="inferred from homology"/>
<dbReference type="EC" id="7.6.2.3" evidence="13"/>
<feature type="transmembrane region" description="Helical" evidence="19">
    <location>
        <begin position="1064"/>
        <end position="1094"/>
    </location>
</feature>
<evidence type="ECO:0000256" key="3">
    <source>
        <dbReference type="ARBA" id="ARBA00022448"/>
    </source>
</evidence>
<dbReference type="GO" id="GO:0015431">
    <property type="term" value="F:ABC-type glutathione S-conjugate transporter activity"/>
    <property type="evidence" value="ECO:0007669"/>
    <property type="project" value="UniProtKB-EC"/>
</dbReference>
<evidence type="ECO:0000256" key="13">
    <source>
        <dbReference type="ARBA" id="ARBA00024220"/>
    </source>
</evidence>
<comment type="similarity">
    <text evidence="2">Belongs to the ABC transporter superfamily. ABCC family. Conjugate transporter (TC 3.A.1.208) subfamily.</text>
</comment>
<evidence type="ECO:0000256" key="7">
    <source>
        <dbReference type="ARBA" id="ARBA00022741"/>
    </source>
</evidence>
<evidence type="ECO:0000256" key="16">
    <source>
        <dbReference type="ARBA" id="ARBA00053331"/>
    </source>
</evidence>
<evidence type="ECO:0000256" key="8">
    <source>
        <dbReference type="ARBA" id="ARBA00022840"/>
    </source>
</evidence>
<evidence type="ECO:0000313" key="23">
    <source>
        <dbReference type="Proteomes" id="UP001142489"/>
    </source>
</evidence>
<feature type="transmembrane region" description="Helical" evidence="19">
    <location>
        <begin position="408"/>
        <end position="427"/>
    </location>
</feature>
<dbReference type="InterPro" id="IPR003439">
    <property type="entry name" value="ABC_transporter-like_ATP-bd"/>
</dbReference>
<reference evidence="22" key="1">
    <citation type="journal article" date="2023" name="DNA Res.">
        <title>Chromosome-level genome assembly of Phrynocephalus forsythii using third-generation DNA sequencing and Hi-C analysis.</title>
        <authorList>
            <person name="Qi Y."/>
            <person name="Zhao W."/>
            <person name="Zhao Y."/>
            <person name="Niu C."/>
            <person name="Cao S."/>
            <person name="Zhang Y."/>
        </authorList>
    </citation>
    <scope>NUCLEOTIDE SEQUENCE</scope>
    <source>
        <tissue evidence="22">Muscle</tissue>
    </source>
</reference>
<dbReference type="Pfam" id="PF00005">
    <property type="entry name" value="ABC_tran"/>
    <property type="match status" value="2"/>
</dbReference>
<dbReference type="SMART" id="SM00382">
    <property type="entry name" value="AAA"/>
    <property type="match status" value="2"/>
</dbReference>
<dbReference type="SUPFAM" id="SSF52540">
    <property type="entry name" value="P-loop containing nucleoside triphosphate hydrolases"/>
    <property type="match status" value="2"/>
</dbReference>
<evidence type="ECO:0000256" key="17">
    <source>
        <dbReference type="ARBA" id="ARBA00069160"/>
    </source>
</evidence>
<feature type="transmembrane region" description="Helical" evidence="19">
    <location>
        <begin position="363"/>
        <end position="388"/>
    </location>
</feature>
<feature type="domain" description="ABC transporter" evidence="20">
    <location>
        <begin position="1260"/>
        <end position="1494"/>
    </location>
</feature>
<dbReference type="Pfam" id="PF24357">
    <property type="entry name" value="TMD0_ABC"/>
    <property type="match status" value="1"/>
</dbReference>
<dbReference type="SUPFAM" id="SSF90123">
    <property type="entry name" value="ABC transporter transmembrane region"/>
    <property type="match status" value="2"/>
</dbReference>
<evidence type="ECO:0000256" key="2">
    <source>
        <dbReference type="ARBA" id="ARBA00009726"/>
    </source>
</evidence>
<keyword evidence="9" id="KW-1278">Translocase</keyword>
<sequence length="1498" mass="167784">MVVVGGGSIPPPCFLDPGLGWMTRTVPSRSALLRSGRIAKLFIFGDMSRDLESPLCKSPTLERSYTVVQSDWNQTWHTNTPRFTSCFQTTIMIWIPCIYLWASSPFYYLYLQKSSRGYIRMSALFKAKMVLGIIFVVLYFSSTVYVLWEANQGTPQAPGFIITPALQVATMILVVFLTEKERLKGIQSSGVLLLYWLLSCLSAGIHFGSNIQRTLEGHFREDPFHHVTPYIYFPLALLELLLYCFVDQPPFFSKIENDNNPCPELRASFISKITFWWFARLMWKGYWKPLQTEDLWSLARENSSGEIVTQVETAWEKHRTRFLPERITEPRKFGREEANGEDLDETAILLRPEHSESKALLRAFWSVFGTYFLFGSLCLVIGDVFMFMVPKTLSLLLDFITDQDTPVWRGYLCAAMMFLLAGLQTLFEQQYMYMCLVLGLRLKTAVTGLVYRKILVVSNAARKATTVGEIVNLVSVDVQKLMDLVIYFNGTWLAPIRIIICFVFLWQLLGPSALTAVVVFLFLLPLNFVISKKRSQFQVSQMKHKDSRAKLTSTILGDIKILKLHCWEKNFMDKVFGIRAQELQALKKSQLLFSASLTSFQSSTFLISFIMFAVYTLADHRNILNAQKAFVSLALVNILNTAHSFLPFSINAVMQPCVPSYVLCFLAQDSIRIRNGTFSWCRESPPCLKRINLAITRGSLCAIVGHVGAGKSSLLSAILGELHRLEGSVATKGSVAFASQESWIQNASVEDNITFGEKMDQRWYDRVVEACALRPDLGHFPAGNRTQIGEKGINISGGQKQRISLARGVYKRAAVYLLDDPLSAVDAPVGQHIFEQVIGPNGLLKNKTRVLVTNAVHLLSKVDNIIVITSGEISEIGSWQELGRRQGALADYLRFSSAENGDHGPTDLDTAGLMAEDKELLTGRAKASAYLSYLRVAGTFVWVYIMLLFSCHQVASFCRGYWLSLWANDPVYNGTQRHTGLRVGVFFFLGLAQAIGKFGSMAMVFLAGTVASRKLFRQLLKDVVRSPMAFFEQTPSGNLLNRFSKEMDAIDAILPDKLKSLLGFLFNLVEIYVVILVVTPIAIVAIVPLTVLYAGFQSFFVTTSCQLKRLEAASRSPIYSNISETFQGSSVIRAYKAQQRFIWQNDFKVDRNQEASFPAVVADRWLATNIEFLGNGIILFASLLAVINKSHLSPGLVGFSISCALQITGILNWMVRALAEMDNNIVSVERVRDYSRTPKEAPWTSDNPLLFDNWPTEGEVEFQGYSLQYQPNSGPALKNINIRINGREKVGIAGRTGAGKSSLAMGLLRLVEAAEGQILVDGLNIAQIGLHDLRNKMTIIPQDPVLLWGSLRMNLDPLGKHSDQDIWTALELTLLKDFVLDLPCQLAYECSEGGRNLSVGQRQLICLARALLRKAKILVLDEATAAVDLESDLQIQSTILTHFRDCTVLTIAHRVKTLLDYDRILVLESGQVAEFDTPETLIARKGLFYQMAKESGLI</sequence>
<feature type="transmembrane region" description="Helical" evidence="19">
    <location>
        <begin position="91"/>
        <end position="110"/>
    </location>
</feature>
<comment type="function">
    <text evidence="16">Mediates the release of nucleoside triphosphates, predominantly ATP, into the circulation, where it is rapidly converted into AMP and the mineralization inhibitor inorganic pyrophosphate (PPi) by the ecto-enzyme ectonucleotide pyrophosphatase phosphodiesterase 1 (ENPP1), therefore playing a role in PPi homeostasis.</text>
</comment>
<keyword evidence="7" id="KW-0547">Nucleotide-binding</keyword>
<keyword evidence="5 19" id="KW-0812">Transmembrane</keyword>
<feature type="transmembrane region" description="Helical" evidence="19">
    <location>
        <begin position="591"/>
        <end position="617"/>
    </location>
</feature>
<keyword evidence="4" id="KW-0597">Phosphoprotein</keyword>
<keyword evidence="6" id="KW-0677">Repeat</keyword>
<dbReference type="CDD" id="cd03250">
    <property type="entry name" value="ABCC_MRP_domain1"/>
    <property type="match status" value="1"/>
</dbReference>
<evidence type="ECO:0000259" key="20">
    <source>
        <dbReference type="PROSITE" id="PS50893"/>
    </source>
</evidence>
<keyword evidence="10 19" id="KW-1133">Transmembrane helix</keyword>
<dbReference type="CDD" id="cd18595">
    <property type="entry name" value="ABC_6TM_MRP1_2_3_6_D1_like"/>
    <property type="match status" value="1"/>
</dbReference>
<feature type="transmembrane region" description="Helical" evidence="19">
    <location>
        <begin position="130"/>
        <end position="148"/>
    </location>
</feature>
<evidence type="ECO:0000256" key="9">
    <source>
        <dbReference type="ARBA" id="ARBA00022967"/>
    </source>
</evidence>
<dbReference type="GO" id="GO:0055062">
    <property type="term" value="P:phosphate ion homeostasis"/>
    <property type="evidence" value="ECO:0007669"/>
    <property type="project" value="UniProtKB-ARBA"/>
</dbReference>
<evidence type="ECO:0000256" key="4">
    <source>
        <dbReference type="ARBA" id="ARBA00022553"/>
    </source>
</evidence>
<evidence type="ECO:0000256" key="6">
    <source>
        <dbReference type="ARBA" id="ARBA00022737"/>
    </source>
</evidence>
<evidence type="ECO:0000256" key="12">
    <source>
        <dbReference type="ARBA" id="ARBA00023180"/>
    </source>
</evidence>
<comment type="catalytic activity">
    <reaction evidence="15">
        <text>leukotriene C4(in) + ATP + H2O = leukotriene C4(out) + ADP + phosphate + H(+)</text>
        <dbReference type="Rhea" id="RHEA:38963"/>
        <dbReference type="ChEBI" id="CHEBI:15377"/>
        <dbReference type="ChEBI" id="CHEBI:15378"/>
        <dbReference type="ChEBI" id="CHEBI:30616"/>
        <dbReference type="ChEBI" id="CHEBI:43474"/>
        <dbReference type="ChEBI" id="CHEBI:57973"/>
        <dbReference type="ChEBI" id="CHEBI:456216"/>
    </reaction>
    <physiologicalReaction direction="left-to-right" evidence="15">
        <dbReference type="Rhea" id="RHEA:38964"/>
    </physiologicalReaction>
</comment>
<dbReference type="GO" id="GO:0005524">
    <property type="term" value="F:ATP binding"/>
    <property type="evidence" value="ECO:0007669"/>
    <property type="project" value="UniProtKB-KW"/>
</dbReference>
<evidence type="ECO:0000256" key="5">
    <source>
        <dbReference type="ARBA" id="ARBA00022692"/>
    </source>
</evidence>
<name>A0A9Q1ARM0_9SAUR</name>
<dbReference type="GO" id="GO:0016887">
    <property type="term" value="F:ATP hydrolysis activity"/>
    <property type="evidence" value="ECO:0007669"/>
    <property type="project" value="InterPro"/>
</dbReference>
<feature type="transmembrane region" description="Helical" evidence="19">
    <location>
        <begin position="1194"/>
        <end position="1215"/>
    </location>
</feature>
<keyword evidence="23" id="KW-1185">Reference proteome</keyword>
<dbReference type="CDD" id="cd03244">
    <property type="entry name" value="ABCC_MRP_domain2"/>
    <property type="match status" value="1"/>
</dbReference>
<dbReference type="GO" id="GO:0016323">
    <property type="term" value="C:basolateral plasma membrane"/>
    <property type="evidence" value="ECO:0007669"/>
    <property type="project" value="UniProtKB-SubCell"/>
</dbReference>
<dbReference type="PROSITE" id="PS50893">
    <property type="entry name" value="ABC_TRANSPORTER_2"/>
    <property type="match status" value="2"/>
</dbReference>
<dbReference type="PROSITE" id="PS00211">
    <property type="entry name" value="ABC_TRANSPORTER_1"/>
    <property type="match status" value="2"/>
</dbReference>
<keyword evidence="11 19" id="KW-0472">Membrane</keyword>
<dbReference type="FunFam" id="3.40.50.300:FF:000074">
    <property type="entry name" value="Multidrug resistance-associated protein 5 isoform 1"/>
    <property type="match status" value="1"/>
</dbReference>
<evidence type="ECO:0000256" key="1">
    <source>
        <dbReference type="ARBA" id="ARBA00004554"/>
    </source>
</evidence>
<dbReference type="Pfam" id="PF00664">
    <property type="entry name" value="ABC_membrane"/>
    <property type="match status" value="2"/>
</dbReference>
<keyword evidence="8" id="KW-0067">ATP-binding</keyword>
<dbReference type="InterPro" id="IPR011527">
    <property type="entry name" value="ABC1_TM_dom"/>
</dbReference>
<dbReference type="Gene3D" id="1.20.1560.10">
    <property type="entry name" value="ABC transporter type 1, transmembrane domain"/>
    <property type="match status" value="2"/>
</dbReference>
<evidence type="ECO:0000313" key="22">
    <source>
        <dbReference type="EMBL" id="KAJ7305801.1"/>
    </source>
</evidence>
<feature type="domain" description="ABC transmembrane type-1" evidence="21">
    <location>
        <begin position="945"/>
        <end position="1223"/>
    </location>
</feature>